<accession>G4TNM4</accession>
<dbReference type="InParanoid" id="G4TNM4"/>
<evidence type="ECO:0000256" key="2">
    <source>
        <dbReference type="SAM" id="Phobius"/>
    </source>
</evidence>
<keyword evidence="2" id="KW-0812">Transmembrane</keyword>
<feature type="region of interest" description="Disordered" evidence="1">
    <location>
        <begin position="251"/>
        <end position="356"/>
    </location>
</feature>
<proteinExistence type="predicted"/>
<evidence type="ECO:0000313" key="3">
    <source>
        <dbReference type="EMBL" id="CCA72917.1"/>
    </source>
</evidence>
<feature type="transmembrane region" description="Helical" evidence="2">
    <location>
        <begin position="220"/>
        <end position="241"/>
    </location>
</feature>
<sequence>MPASPAPYDAFAAANGGGGFVNENGYWYYDRSSLDVNIGSQTMAWCGDVPYCITAWMYPSASLSYYSVSFYANISVDMNMYPNTDTLKCTFSYKPLWISTKTAAGTAIPLKVVVGSQTFSDSLPAGNFDRVFATNQWEGDAYSHDAEIALSRNNGATVAYIPLFINITWPRQTGDYINYYVKSATFKINNERTGEGTSSSTAPGASSTTTSQKGNQFTTIIAGVVGAIALLALLVIAILLFKMRQRRRQEGELKDSMSERPRSQNSGPHVTPFISPPMTQPPNHQSFVHGSPQTQQMQTRTSTDPFHSSDLVTTLSSPHDTASQYPPSSVNFPFNIPPPTTVVTSRKGTDLPPYSQ</sequence>
<evidence type="ECO:0000256" key="1">
    <source>
        <dbReference type="SAM" id="MobiDB-lite"/>
    </source>
</evidence>
<protein>
    <submittedName>
        <fullName evidence="3">Uncharacterized protein</fullName>
    </submittedName>
</protein>
<dbReference type="HOGENOM" id="CLU_778709_0_0_1"/>
<dbReference type="OrthoDB" id="3166475at2759"/>
<organism evidence="3 4">
    <name type="scientific">Serendipita indica (strain DSM 11827)</name>
    <name type="common">Root endophyte fungus</name>
    <name type="synonym">Piriformospora indica</name>
    <dbReference type="NCBI Taxonomy" id="1109443"/>
    <lineage>
        <taxon>Eukaryota</taxon>
        <taxon>Fungi</taxon>
        <taxon>Dikarya</taxon>
        <taxon>Basidiomycota</taxon>
        <taxon>Agaricomycotina</taxon>
        <taxon>Agaricomycetes</taxon>
        <taxon>Sebacinales</taxon>
        <taxon>Serendipitaceae</taxon>
        <taxon>Serendipita</taxon>
    </lineage>
</organism>
<dbReference type="STRING" id="1109443.G4TNM4"/>
<reference evidence="3 4" key="1">
    <citation type="journal article" date="2011" name="PLoS Pathog.">
        <title>Endophytic Life Strategies Decoded by Genome and Transcriptome Analyses of the Mutualistic Root Symbiont Piriformospora indica.</title>
        <authorList>
            <person name="Zuccaro A."/>
            <person name="Lahrmann U."/>
            <person name="Guldener U."/>
            <person name="Langen G."/>
            <person name="Pfiffi S."/>
            <person name="Biedenkopf D."/>
            <person name="Wong P."/>
            <person name="Samans B."/>
            <person name="Grimm C."/>
            <person name="Basiewicz M."/>
            <person name="Murat C."/>
            <person name="Martin F."/>
            <person name="Kogel K.H."/>
        </authorList>
    </citation>
    <scope>NUCLEOTIDE SEQUENCE [LARGE SCALE GENOMIC DNA]</scope>
    <source>
        <strain evidence="3 4">DSM 11827</strain>
    </source>
</reference>
<keyword evidence="4" id="KW-1185">Reference proteome</keyword>
<keyword evidence="2" id="KW-1133">Transmembrane helix</keyword>
<feature type="compositionally biased region" description="Basic and acidic residues" evidence="1">
    <location>
        <begin position="251"/>
        <end position="262"/>
    </location>
</feature>
<dbReference type="Proteomes" id="UP000007148">
    <property type="component" value="Unassembled WGS sequence"/>
</dbReference>
<gene>
    <name evidence="3" type="ORF">PIIN_06853</name>
</gene>
<keyword evidence="2" id="KW-0472">Membrane</keyword>
<dbReference type="eggNOG" id="ENOG502SZ6R">
    <property type="taxonomic scope" value="Eukaryota"/>
</dbReference>
<evidence type="ECO:0000313" key="4">
    <source>
        <dbReference type="Proteomes" id="UP000007148"/>
    </source>
</evidence>
<dbReference type="Gene3D" id="1.20.5.100">
    <property type="entry name" value="Cytochrome c1, transmembrane anchor, C-terminal"/>
    <property type="match status" value="1"/>
</dbReference>
<feature type="compositionally biased region" description="Low complexity" evidence="1">
    <location>
        <begin position="195"/>
        <end position="211"/>
    </location>
</feature>
<name>G4TNM4_SERID</name>
<comment type="caution">
    <text evidence="3">The sequence shown here is derived from an EMBL/GenBank/DDBJ whole genome shotgun (WGS) entry which is preliminary data.</text>
</comment>
<dbReference type="AlphaFoldDB" id="G4TNM4"/>
<feature type="region of interest" description="Disordered" evidence="1">
    <location>
        <begin position="192"/>
        <end position="213"/>
    </location>
</feature>
<dbReference type="EMBL" id="CAFZ01000190">
    <property type="protein sequence ID" value="CCA72917.1"/>
    <property type="molecule type" value="Genomic_DNA"/>
</dbReference>
<feature type="compositionally biased region" description="Polar residues" evidence="1">
    <location>
        <begin position="281"/>
        <end position="332"/>
    </location>
</feature>